<gene>
    <name evidence="2" type="ORF">MUN89_05355</name>
</gene>
<keyword evidence="1" id="KW-0812">Transmembrane</keyword>
<proteinExistence type="predicted"/>
<reference evidence="2 3" key="1">
    <citation type="submission" date="2022-04" db="EMBL/GenBank/DDBJ databases">
        <title>Halobacillus sp. isolated from saltern.</title>
        <authorList>
            <person name="Won M."/>
            <person name="Lee C.-M."/>
            <person name="Woen H.-Y."/>
            <person name="Kwon S.-W."/>
        </authorList>
    </citation>
    <scope>NUCLEOTIDE SEQUENCE [LARGE SCALE GENOMIC DNA]</scope>
    <source>
        <strain evidence="2 3">SSBR10-3</strain>
    </source>
</reference>
<dbReference type="RefSeq" id="WP_244712048.1">
    <property type="nucleotide sequence ID" value="NZ_CP095073.1"/>
</dbReference>
<name>A0ABY4EP08_9BACI</name>
<organism evidence="2 3">
    <name type="scientific">Halobacillus salinarum</name>
    <dbReference type="NCBI Taxonomy" id="2932257"/>
    <lineage>
        <taxon>Bacteria</taxon>
        <taxon>Bacillati</taxon>
        <taxon>Bacillota</taxon>
        <taxon>Bacilli</taxon>
        <taxon>Bacillales</taxon>
        <taxon>Bacillaceae</taxon>
        <taxon>Halobacillus</taxon>
    </lineage>
</organism>
<dbReference type="Proteomes" id="UP000831787">
    <property type="component" value="Chromosome"/>
</dbReference>
<keyword evidence="1" id="KW-0472">Membrane</keyword>
<evidence type="ECO:0000313" key="3">
    <source>
        <dbReference type="Proteomes" id="UP000831787"/>
    </source>
</evidence>
<accession>A0ABY4EP08</accession>
<keyword evidence="1" id="KW-1133">Transmembrane helix</keyword>
<keyword evidence="3" id="KW-1185">Reference proteome</keyword>
<protein>
    <recommendedName>
        <fullName evidence="4">Group-specific protein</fullName>
    </recommendedName>
</protein>
<feature type="transmembrane region" description="Helical" evidence="1">
    <location>
        <begin position="36"/>
        <end position="56"/>
    </location>
</feature>
<sequence length="60" mass="6574">MKSSKLAKRLSLIGFGAFFVGIGIMLLDYLEPLHFLVPVLTTGGVCLMIIATILSYEKSR</sequence>
<feature type="transmembrane region" description="Helical" evidence="1">
    <location>
        <begin position="12"/>
        <end position="30"/>
    </location>
</feature>
<evidence type="ECO:0000256" key="1">
    <source>
        <dbReference type="SAM" id="Phobius"/>
    </source>
</evidence>
<evidence type="ECO:0008006" key="4">
    <source>
        <dbReference type="Google" id="ProtNLM"/>
    </source>
</evidence>
<dbReference type="EMBL" id="CP095073">
    <property type="protein sequence ID" value="UOQ45374.1"/>
    <property type="molecule type" value="Genomic_DNA"/>
</dbReference>
<evidence type="ECO:0000313" key="2">
    <source>
        <dbReference type="EMBL" id="UOQ45374.1"/>
    </source>
</evidence>